<gene>
    <name evidence="1" type="ORF">WKI47_06555</name>
</gene>
<reference evidence="1" key="1">
    <citation type="submission" date="2024-03" db="EMBL/GenBank/DDBJ databases">
        <title>Whole genome sequecning of epiphytes from Marcgravia umbellata leaves.</title>
        <authorList>
            <person name="Kumar G."/>
            <person name="Savka M.A."/>
        </authorList>
    </citation>
    <scope>NUCLEOTIDE SEQUENCE</scope>
    <source>
        <strain evidence="1">RIT_BL5</strain>
    </source>
</reference>
<comment type="caution">
    <text evidence="1">The sequence shown here is derived from an EMBL/GenBank/DDBJ whole genome shotgun (WGS) entry which is preliminary data.</text>
</comment>
<accession>A0ACC6P9G4</accession>
<evidence type="ECO:0000313" key="2">
    <source>
        <dbReference type="Proteomes" id="UP001380953"/>
    </source>
</evidence>
<sequence length="278" mass="30367">MKIFVTGATGKVGSRFTAYMLKEGHQVRILVRDAERAKGLEEQGAEIVEGNLLQAERLTEALRGTDAVVHLAAQFRGVSEEVAWASNLDATQALANAALQAGVKRFVFSSTGMVYSGMKRDVPCRENDPLQPIMAYPRTKVAAENALQELHREQGLDLRIIRIGFVYGDGDRHIQEAAPLLSQWNAACPMSLVHHEDVCQALLLAAVTPDIAGRVFNAVDDTPIAVGELLRLNGLPTQDSAEEEPDLQQVLDPARIKQELGFQAKYASFHEAKEQGAL</sequence>
<proteinExistence type="predicted"/>
<evidence type="ECO:0000313" key="1">
    <source>
        <dbReference type="EMBL" id="MEJ8303576.1"/>
    </source>
</evidence>
<organism evidence="1 2">
    <name type="scientific">Saccharibacillus sacchari</name>
    <dbReference type="NCBI Taxonomy" id="456493"/>
    <lineage>
        <taxon>Bacteria</taxon>
        <taxon>Bacillati</taxon>
        <taxon>Bacillota</taxon>
        <taxon>Bacilli</taxon>
        <taxon>Bacillales</taxon>
        <taxon>Paenibacillaceae</taxon>
        <taxon>Saccharibacillus</taxon>
    </lineage>
</organism>
<keyword evidence="2" id="KW-1185">Reference proteome</keyword>
<protein>
    <submittedName>
        <fullName evidence="1">NAD(P)-dependent oxidoreductase</fullName>
    </submittedName>
</protein>
<dbReference type="EMBL" id="JBBKAR010000019">
    <property type="protein sequence ID" value="MEJ8303576.1"/>
    <property type="molecule type" value="Genomic_DNA"/>
</dbReference>
<name>A0ACC6P9G4_9BACL</name>
<dbReference type="Proteomes" id="UP001380953">
    <property type="component" value="Unassembled WGS sequence"/>
</dbReference>